<comment type="similarity">
    <text evidence="2 8">Belongs to the glycosyl hydrolase 28 family.</text>
</comment>
<dbReference type="PROSITE" id="PS50888">
    <property type="entry name" value="BHLH"/>
    <property type="match status" value="1"/>
</dbReference>
<evidence type="ECO:0000256" key="7">
    <source>
        <dbReference type="ARBA" id="ARBA00023295"/>
    </source>
</evidence>
<dbReference type="SUPFAM" id="SSF47459">
    <property type="entry name" value="HLH, helix-loop-helix DNA-binding domain"/>
    <property type="match status" value="1"/>
</dbReference>
<organism evidence="11 12">
    <name type="scientific">Buddleja alternifolia</name>
    <dbReference type="NCBI Taxonomy" id="168488"/>
    <lineage>
        <taxon>Eukaryota</taxon>
        <taxon>Viridiplantae</taxon>
        <taxon>Streptophyta</taxon>
        <taxon>Embryophyta</taxon>
        <taxon>Tracheophyta</taxon>
        <taxon>Spermatophyta</taxon>
        <taxon>Magnoliopsida</taxon>
        <taxon>eudicotyledons</taxon>
        <taxon>Gunneridae</taxon>
        <taxon>Pentapetalae</taxon>
        <taxon>asterids</taxon>
        <taxon>lamiids</taxon>
        <taxon>Lamiales</taxon>
        <taxon>Scrophulariaceae</taxon>
        <taxon>Buddlejeae</taxon>
        <taxon>Buddleja</taxon>
    </lineage>
</organism>
<comment type="caution">
    <text evidence="11">The sequence shown here is derived from an EMBL/GenBank/DDBJ whole genome shotgun (WGS) entry which is preliminary data.</text>
</comment>
<evidence type="ECO:0000313" key="12">
    <source>
        <dbReference type="Proteomes" id="UP000826271"/>
    </source>
</evidence>
<feature type="compositionally biased region" description="Low complexity" evidence="9">
    <location>
        <begin position="102"/>
        <end position="113"/>
    </location>
</feature>
<keyword evidence="6" id="KW-0539">Nucleus</keyword>
<dbReference type="InterPro" id="IPR051801">
    <property type="entry name" value="GH28_Enzymes"/>
</dbReference>
<dbReference type="InterPro" id="IPR011598">
    <property type="entry name" value="bHLH_dom"/>
</dbReference>
<dbReference type="GO" id="GO:0046983">
    <property type="term" value="F:protein dimerization activity"/>
    <property type="evidence" value="ECO:0007669"/>
    <property type="project" value="InterPro"/>
</dbReference>
<keyword evidence="7 8" id="KW-0326">Glycosidase</keyword>
<evidence type="ECO:0000256" key="9">
    <source>
        <dbReference type="SAM" id="MobiDB-lite"/>
    </source>
</evidence>
<feature type="domain" description="BHLH" evidence="10">
    <location>
        <begin position="160"/>
        <end position="210"/>
    </location>
</feature>
<dbReference type="SMART" id="SM00353">
    <property type="entry name" value="HLH"/>
    <property type="match status" value="1"/>
</dbReference>
<dbReference type="Gene3D" id="4.10.280.10">
    <property type="entry name" value="Helix-loop-helix DNA-binding domain"/>
    <property type="match status" value="1"/>
</dbReference>
<dbReference type="InterPro" id="IPR011050">
    <property type="entry name" value="Pectin_lyase_fold/virulence"/>
</dbReference>
<dbReference type="Gene3D" id="2.160.20.10">
    <property type="entry name" value="Single-stranded right-handed beta-helix, Pectin lyase-like"/>
    <property type="match status" value="1"/>
</dbReference>
<feature type="region of interest" description="Disordered" evidence="9">
    <location>
        <begin position="73"/>
        <end position="149"/>
    </location>
</feature>
<dbReference type="EMBL" id="WHWC01000012">
    <property type="protein sequence ID" value="KAG8371892.1"/>
    <property type="molecule type" value="Genomic_DNA"/>
</dbReference>
<dbReference type="GO" id="GO:0004650">
    <property type="term" value="F:polygalacturonase activity"/>
    <property type="evidence" value="ECO:0007669"/>
    <property type="project" value="InterPro"/>
</dbReference>
<proteinExistence type="inferred from homology"/>
<protein>
    <recommendedName>
        <fullName evidence="10">BHLH domain-containing protein</fullName>
    </recommendedName>
</protein>
<dbReference type="Pfam" id="PF00295">
    <property type="entry name" value="Glyco_hydro_28"/>
    <property type="match status" value="1"/>
</dbReference>
<evidence type="ECO:0000313" key="11">
    <source>
        <dbReference type="EMBL" id="KAG8371892.1"/>
    </source>
</evidence>
<keyword evidence="4" id="KW-0805">Transcription regulation</keyword>
<evidence type="ECO:0000256" key="3">
    <source>
        <dbReference type="ARBA" id="ARBA00022801"/>
    </source>
</evidence>
<evidence type="ECO:0000256" key="6">
    <source>
        <dbReference type="ARBA" id="ARBA00023242"/>
    </source>
</evidence>
<accession>A0AAV6WU11</accession>
<reference evidence="11" key="1">
    <citation type="submission" date="2019-10" db="EMBL/GenBank/DDBJ databases">
        <authorList>
            <person name="Zhang R."/>
            <person name="Pan Y."/>
            <person name="Wang J."/>
            <person name="Ma R."/>
            <person name="Yu S."/>
        </authorList>
    </citation>
    <scope>NUCLEOTIDE SEQUENCE</scope>
    <source>
        <strain evidence="11">LA-IB0</strain>
        <tissue evidence="11">Leaf</tissue>
    </source>
</reference>
<dbReference type="InterPro" id="IPR012334">
    <property type="entry name" value="Pectin_lyas_fold"/>
</dbReference>
<sequence length="786" mass="86873">MGFGFDGIHGVISGHPKIESSSFTALLELPPPQAVELLFKEDFPAKPPPPPPIFPSDIGLIHHASKFSVFASADNSPESNTIMPASRSMKPDVVKQERSDSDSLPNSSSPAVSEKSMKSGKRKDRDKKAKNSNKKSKKIAPNEDGDEKLQYVHVRARRGQATDSHSLAERARRQKINARLKLLQELVPGCDKISGTAMVLDEIINHVQALQRLVEFLSMSLAVVNPRIDFNLDTLLAADNGSSIDNCYTGMFTPPVWPEGQTNGSRQLQLQHLCHFDELHQPIWGRGEDTSNFIRPDNSHLSYDSPANSAMKLIIFTLLLSLSLLQSHSATSPLSILQSYPHLSLSVTDYGATASGHQYDTVPIQSTIDACSSAFHLRRRPCHVTFPPGKYLTATLHLKSGVVLDISKNATILGGTKLEDYPEKREKWYVVVAEDAEEVGITGGGVIDGQGLKFVRRFDERKNVMVSWNETGACLGDECRPRLVGFIGCKNVKVWDVSFTQPALWCLHLVRCQNTSIHDVSIYGDFNTPNNDGIDIEDSNNTLITRCTIDTGDDAICPKTNTAPVYNLTATNCWIKTKSSAIKLGSASWYAFKGLVFDNLTIVESHRGLALQIRDGGNVSDITFSNINITTRYYDPSWWGRAEPIYITMCPRDDTSKSGSISNLRFINITATSENGVFLSGSKGGVLSNLKFLNMNLTYKRWTNYADGLVDYRPGCQGLVNHSMAGLIMEHIDGLNEEMKIISRDDKPQSDAVNEYSLNFREGIDTHDEVFTTAAVESVKASPWLW</sequence>
<feature type="compositionally biased region" description="Basic and acidic residues" evidence="9">
    <location>
        <begin position="89"/>
        <end position="101"/>
    </location>
</feature>
<keyword evidence="12" id="KW-1185">Reference proteome</keyword>
<evidence type="ECO:0000256" key="5">
    <source>
        <dbReference type="ARBA" id="ARBA00023163"/>
    </source>
</evidence>
<dbReference type="InterPro" id="IPR036638">
    <property type="entry name" value="HLH_DNA-bd_sf"/>
</dbReference>
<dbReference type="PANTHER" id="PTHR31339">
    <property type="entry name" value="PECTIN LYASE-RELATED"/>
    <property type="match status" value="1"/>
</dbReference>
<keyword evidence="5" id="KW-0804">Transcription</keyword>
<gene>
    <name evidence="11" type="ORF">BUALT_Bualt12G0010100</name>
</gene>
<dbReference type="Pfam" id="PF00010">
    <property type="entry name" value="HLH"/>
    <property type="match status" value="1"/>
</dbReference>
<dbReference type="GO" id="GO:0005975">
    <property type="term" value="P:carbohydrate metabolic process"/>
    <property type="evidence" value="ECO:0007669"/>
    <property type="project" value="InterPro"/>
</dbReference>
<dbReference type="CDD" id="cd18919">
    <property type="entry name" value="bHLH_AtBPE_like"/>
    <property type="match status" value="1"/>
</dbReference>
<feature type="compositionally biased region" description="Polar residues" evidence="9">
    <location>
        <begin position="73"/>
        <end position="83"/>
    </location>
</feature>
<evidence type="ECO:0000256" key="2">
    <source>
        <dbReference type="ARBA" id="ARBA00008834"/>
    </source>
</evidence>
<evidence type="ECO:0000256" key="8">
    <source>
        <dbReference type="RuleBase" id="RU361169"/>
    </source>
</evidence>
<keyword evidence="3 8" id="KW-0378">Hydrolase</keyword>
<feature type="compositionally biased region" description="Basic residues" evidence="9">
    <location>
        <begin position="118"/>
        <end position="138"/>
    </location>
</feature>
<dbReference type="PANTHER" id="PTHR31339:SF0">
    <property type="entry name" value="PECTIN LYASE-LIKE SUPERFAMILY PROTEIN"/>
    <property type="match status" value="1"/>
</dbReference>
<dbReference type="AlphaFoldDB" id="A0AAV6WU11"/>
<dbReference type="InterPro" id="IPR000743">
    <property type="entry name" value="Glyco_hydro_28"/>
</dbReference>
<dbReference type="GO" id="GO:0005634">
    <property type="term" value="C:nucleus"/>
    <property type="evidence" value="ECO:0007669"/>
    <property type="project" value="UniProtKB-SubCell"/>
</dbReference>
<evidence type="ECO:0000259" key="10">
    <source>
        <dbReference type="PROSITE" id="PS50888"/>
    </source>
</evidence>
<evidence type="ECO:0000256" key="4">
    <source>
        <dbReference type="ARBA" id="ARBA00023015"/>
    </source>
</evidence>
<name>A0AAV6WU11_9LAMI</name>
<dbReference type="SUPFAM" id="SSF51126">
    <property type="entry name" value="Pectin lyase-like"/>
    <property type="match status" value="1"/>
</dbReference>
<evidence type="ECO:0000256" key="1">
    <source>
        <dbReference type="ARBA" id="ARBA00004123"/>
    </source>
</evidence>
<comment type="subcellular location">
    <subcellularLocation>
        <location evidence="1">Nucleus</location>
    </subcellularLocation>
</comment>
<dbReference type="Proteomes" id="UP000826271">
    <property type="component" value="Unassembled WGS sequence"/>
</dbReference>